<gene>
    <name evidence="2" type="ORF">SAMN05421639_103560</name>
</gene>
<accession>A0A1N7IFQ2</accession>
<evidence type="ECO:0000256" key="1">
    <source>
        <dbReference type="SAM" id="SignalP"/>
    </source>
</evidence>
<organism evidence="2 3">
    <name type="scientific">Chryseobacterium shigense</name>
    <dbReference type="NCBI Taxonomy" id="297244"/>
    <lineage>
        <taxon>Bacteria</taxon>
        <taxon>Pseudomonadati</taxon>
        <taxon>Bacteroidota</taxon>
        <taxon>Flavobacteriia</taxon>
        <taxon>Flavobacteriales</taxon>
        <taxon>Weeksellaceae</taxon>
        <taxon>Chryseobacterium group</taxon>
        <taxon>Chryseobacterium</taxon>
    </lineage>
</organism>
<dbReference type="Proteomes" id="UP000186373">
    <property type="component" value="Unassembled WGS sequence"/>
</dbReference>
<feature type="signal peptide" evidence="1">
    <location>
        <begin position="1"/>
        <end position="25"/>
    </location>
</feature>
<reference evidence="3" key="1">
    <citation type="submission" date="2017-01" db="EMBL/GenBank/DDBJ databases">
        <authorList>
            <person name="Varghese N."/>
            <person name="Submissions S."/>
        </authorList>
    </citation>
    <scope>NUCLEOTIDE SEQUENCE [LARGE SCALE GENOMIC DNA]</scope>
    <source>
        <strain evidence="3">DSM 17126</strain>
    </source>
</reference>
<keyword evidence="1" id="KW-0732">Signal</keyword>
<dbReference type="EMBL" id="FTNY01000003">
    <property type="protein sequence ID" value="SIS35929.1"/>
    <property type="molecule type" value="Genomic_DNA"/>
</dbReference>
<sequence>MQCNAVQHCCIFLLLFILGCFSVSAQSQDSAFYFSQKNAVLYIASGTVITNSQNIHVASPTDNALYIVGNTVVILNGTSNASIVHVPIRNKTTTTSLLAKKTKQTVRFQLREIARTNAKVPRSATVIKTRSSKENAILKMQFSCGMVISTSHTSLQKKHTKSVTNFSQFYACLLGEKALSVAGNYFIYTYNNCVQDFADYALFSRPPTIFFPSFSKTHGVETA</sequence>
<evidence type="ECO:0008006" key="4">
    <source>
        <dbReference type="Google" id="ProtNLM"/>
    </source>
</evidence>
<proteinExistence type="predicted"/>
<keyword evidence="3" id="KW-1185">Reference proteome</keyword>
<feature type="chain" id="PRO_5012658896" description="FecR family protein" evidence="1">
    <location>
        <begin position="26"/>
        <end position="223"/>
    </location>
</feature>
<name>A0A1N7IFQ2_9FLAO</name>
<dbReference type="AlphaFoldDB" id="A0A1N7IFQ2"/>
<evidence type="ECO:0000313" key="2">
    <source>
        <dbReference type="EMBL" id="SIS35929.1"/>
    </source>
</evidence>
<evidence type="ECO:0000313" key="3">
    <source>
        <dbReference type="Proteomes" id="UP000186373"/>
    </source>
</evidence>
<protein>
    <recommendedName>
        <fullName evidence="4">FecR family protein</fullName>
    </recommendedName>
</protein>